<dbReference type="GO" id="GO:0000175">
    <property type="term" value="F:3'-5'-RNA exonuclease activity"/>
    <property type="evidence" value="ECO:0007669"/>
    <property type="project" value="InterPro"/>
</dbReference>
<sequence length="730" mass="84696">MVVDKSDSDSKESESEAVTEQEMKKKINKIRMRWNRAKDSLNRLKTSLKVQNSKQVESQSLMVPDAKIGNVIEAVIRRLCGKRVDSIPSEPTIRRVSKSLSLLPALQLAKEFEQIKESDISTTLLSDETSKGALKLQVYVLDKNGQQLVLGIKPVANKTAALQLKTLQTTLDHICEYSSFEKLTDAVITSVKHLLGDRASTQGLFNDLFTENRKAIMEISNEWASLTDDEKNKTLELTVINCQLHVVSNLTIHTMSSLVEHQFELDSITLSEAKQDPKVLHLLKKMSGLISERSAAKKGDIYGDWLVYADSHSIKHPKLSSFKGHRFNIIYQISEQLINIKNGFLQYIETQRLHRVNSDIAEVYELLKNPIVVQHLRVLAFLNISVVGPITALAAWNKNVYETIIWIPQIVDWIDNMVQQPELILDTTLHPFMSNYNVEKYKLTSYEERTEKIFEEEINDIFVTALVLTMHSASVHIRHHFAPFLPEGHIYETRNEDILEKLENETPFEELDPHERIPSVNNMCESSFAFYDHLYFTRPNMSHYRRESLVMLRKNKTMQFLKSLTPEEQKQVFDEANLHSKVHYKKYLASIDELKQLKIEKMRLEREERIAMEEKDSTRIESYTSKMIDSGFWITEKQVDEKCQIMSEKQQWDEIVFQIRFRRDVCKQTGKATLFSLTKKGKKLTTNELKEKLKKLISLSNTFMNLQQAKYIDKNFTHRFKTDEPTVQMK</sequence>
<proteinExistence type="predicted"/>
<feature type="coiled-coil region" evidence="2">
    <location>
        <begin position="587"/>
        <end position="614"/>
    </location>
</feature>
<reference evidence="5" key="1">
    <citation type="submission" date="2022-11" db="UniProtKB">
        <authorList>
            <consortium name="WormBaseParasite"/>
        </authorList>
    </citation>
    <scope>IDENTIFICATION</scope>
</reference>
<accession>A0A914D238</accession>
<dbReference type="Proteomes" id="UP000887540">
    <property type="component" value="Unplaced"/>
</dbReference>
<evidence type="ECO:0000313" key="4">
    <source>
        <dbReference type="Proteomes" id="UP000887540"/>
    </source>
</evidence>
<protein>
    <submittedName>
        <fullName evidence="5">Uncharacterized protein</fullName>
    </submittedName>
</protein>
<organism evidence="4 5">
    <name type="scientific">Acrobeloides nanus</name>
    <dbReference type="NCBI Taxonomy" id="290746"/>
    <lineage>
        <taxon>Eukaryota</taxon>
        <taxon>Metazoa</taxon>
        <taxon>Ecdysozoa</taxon>
        <taxon>Nematoda</taxon>
        <taxon>Chromadorea</taxon>
        <taxon>Rhabditida</taxon>
        <taxon>Tylenchina</taxon>
        <taxon>Cephalobomorpha</taxon>
        <taxon>Cephaloboidea</taxon>
        <taxon>Cephalobidae</taxon>
        <taxon>Acrobeloides</taxon>
    </lineage>
</organism>
<dbReference type="WBParaSite" id="ACRNAN_scaffold17279.g32146.t1">
    <property type="protein sequence ID" value="ACRNAN_scaffold17279.g32146.t1"/>
    <property type="gene ID" value="ACRNAN_scaffold17279.g32146"/>
</dbReference>
<evidence type="ECO:0000256" key="1">
    <source>
        <dbReference type="ARBA" id="ARBA00022722"/>
    </source>
</evidence>
<evidence type="ECO:0000256" key="2">
    <source>
        <dbReference type="SAM" id="Coils"/>
    </source>
</evidence>
<dbReference type="AlphaFoldDB" id="A0A914D238"/>
<keyword evidence="1" id="KW-0540">Nuclease</keyword>
<name>A0A914D238_9BILA</name>
<dbReference type="PANTHER" id="PTHR11046">
    <property type="entry name" value="OLIGORIBONUCLEASE, MITOCHONDRIAL"/>
    <property type="match status" value="1"/>
</dbReference>
<keyword evidence="1" id="KW-0378">Hydrolase</keyword>
<keyword evidence="4" id="KW-1185">Reference proteome</keyword>
<evidence type="ECO:0000256" key="3">
    <source>
        <dbReference type="SAM" id="MobiDB-lite"/>
    </source>
</evidence>
<dbReference type="PANTHER" id="PTHR11046:SF27">
    <property type="entry name" value="PROTEIN CBG26503"/>
    <property type="match status" value="1"/>
</dbReference>
<evidence type="ECO:0000313" key="5">
    <source>
        <dbReference type="WBParaSite" id="ACRNAN_scaffold17279.g32146.t1"/>
    </source>
</evidence>
<feature type="region of interest" description="Disordered" evidence="3">
    <location>
        <begin position="1"/>
        <end position="24"/>
    </location>
</feature>
<dbReference type="InterPro" id="IPR022894">
    <property type="entry name" value="Oligoribonuclease"/>
</dbReference>
<keyword evidence="2" id="KW-0175">Coiled coil</keyword>
<feature type="compositionally biased region" description="Basic and acidic residues" evidence="3">
    <location>
        <begin position="1"/>
        <end position="14"/>
    </location>
</feature>